<dbReference type="PANTHER" id="PTHR35368:SF1">
    <property type="entry name" value="HYDROPEROXIDE REDUCTASE"/>
    <property type="match status" value="1"/>
</dbReference>
<dbReference type="AlphaFoldDB" id="A0A6J5ZNM8"/>
<reference evidence="1" key="1">
    <citation type="submission" date="2020-05" db="EMBL/GenBank/DDBJ databases">
        <authorList>
            <person name="Chiriac C."/>
            <person name="Salcher M."/>
            <person name="Ghai R."/>
            <person name="Kavagutti S V."/>
        </authorList>
    </citation>
    <scope>NUCLEOTIDE SEQUENCE</scope>
</reference>
<dbReference type="Gene3D" id="3.30.300.20">
    <property type="match status" value="1"/>
</dbReference>
<dbReference type="InterPro" id="IPR036102">
    <property type="entry name" value="OsmC/Ohrsf"/>
</dbReference>
<dbReference type="InterPro" id="IPR052924">
    <property type="entry name" value="OsmC/Ohr_hydroprdx_reductase"/>
</dbReference>
<dbReference type="EMBL" id="CAESAO010000048">
    <property type="protein sequence ID" value="CAB4342447.1"/>
    <property type="molecule type" value="Genomic_DNA"/>
</dbReference>
<proteinExistence type="predicted"/>
<name>A0A6J5ZNM8_9ZZZZ</name>
<accession>A0A6J5ZNM8</accession>
<evidence type="ECO:0000313" key="1">
    <source>
        <dbReference type="EMBL" id="CAB4342447.1"/>
    </source>
</evidence>
<organism evidence="1">
    <name type="scientific">freshwater metagenome</name>
    <dbReference type="NCBI Taxonomy" id="449393"/>
    <lineage>
        <taxon>unclassified sequences</taxon>
        <taxon>metagenomes</taxon>
        <taxon>ecological metagenomes</taxon>
    </lineage>
</organism>
<dbReference type="InterPro" id="IPR003718">
    <property type="entry name" value="OsmC/Ohr_fam"/>
</dbReference>
<evidence type="ECO:0000313" key="2">
    <source>
        <dbReference type="EMBL" id="CAB5033917.1"/>
    </source>
</evidence>
<dbReference type="SUPFAM" id="SSF82784">
    <property type="entry name" value="OsmC-like"/>
    <property type="match status" value="1"/>
</dbReference>
<dbReference type="PANTHER" id="PTHR35368">
    <property type="entry name" value="HYDROPEROXIDE REDUCTASE"/>
    <property type="match status" value="1"/>
</dbReference>
<dbReference type="Pfam" id="PF02566">
    <property type="entry name" value="OsmC"/>
    <property type="match status" value="1"/>
</dbReference>
<sequence length="175" mass="18243">MHNVNVEAIEATAAKAAEDPAAAINPVALTGDWNVEEGATQFTTAIPLPGGGTVAFAADFPPPMGGTGAAPSPLAYCFWGGLACYAMTFAQEAAREGVELRALRGRVDAALDMTRALGIGDRPPLEEISWTLEVDSDADDATIEGLRQIADARCPGAWCLRNALTVNTTIERVGD</sequence>
<dbReference type="EMBL" id="CAFBPX010000092">
    <property type="protein sequence ID" value="CAB5033917.1"/>
    <property type="molecule type" value="Genomic_DNA"/>
</dbReference>
<dbReference type="InterPro" id="IPR015946">
    <property type="entry name" value="KH_dom-like_a/b"/>
</dbReference>
<protein>
    <submittedName>
        <fullName evidence="1">Unannotated protein</fullName>
    </submittedName>
</protein>
<gene>
    <name evidence="1" type="ORF">UFOPK3522_00721</name>
    <name evidence="2" type="ORF">UFOPK4175_00627</name>
</gene>